<keyword evidence="2" id="KW-1133">Transmembrane helix</keyword>
<dbReference type="RefSeq" id="WP_170284534.1">
    <property type="nucleotide sequence ID" value="NZ_VIVK01000001.1"/>
</dbReference>
<dbReference type="Proteomes" id="UP000318380">
    <property type="component" value="Unassembled WGS sequence"/>
</dbReference>
<feature type="transmembrane region" description="Helical" evidence="2">
    <location>
        <begin position="202"/>
        <end position="225"/>
    </location>
</feature>
<gene>
    <name evidence="3" type="ORF">FB561_1848</name>
</gene>
<reference evidence="3 4" key="1">
    <citation type="submission" date="2019-06" db="EMBL/GenBank/DDBJ databases">
        <title>Sequencing the genomes of 1000 actinobacteria strains.</title>
        <authorList>
            <person name="Klenk H.-P."/>
        </authorList>
    </citation>
    <scope>NUCLEOTIDE SEQUENCE [LARGE SCALE GENOMIC DNA]</scope>
    <source>
        <strain evidence="3 4">DSM 24683</strain>
    </source>
</reference>
<accession>A0A561BPF8</accession>
<organism evidence="3 4">
    <name type="scientific">Kribbella amoyensis</name>
    <dbReference type="NCBI Taxonomy" id="996641"/>
    <lineage>
        <taxon>Bacteria</taxon>
        <taxon>Bacillati</taxon>
        <taxon>Actinomycetota</taxon>
        <taxon>Actinomycetes</taxon>
        <taxon>Propionibacteriales</taxon>
        <taxon>Kribbellaceae</taxon>
        <taxon>Kribbella</taxon>
    </lineage>
</organism>
<dbReference type="AlphaFoldDB" id="A0A561BPF8"/>
<feature type="compositionally biased region" description="Pro residues" evidence="1">
    <location>
        <begin position="54"/>
        <end position="82"/>
    </location>
</feature>
<evidence type="ECO:0000256" key="2">
    <source>
        <dbReference type="SAM" id="Phobius"/>
    </source>
</evidence>
<comment type="caution">
    <text evidence="3">The sequence shown here is derived from an EMBL/GenBank/DDBJ whole genome shotgun (WGS) entry which is preliminary data.</text>
</comment>
<keyword evidence="2" id="KW-0812">Transmembrane</keyword>
<feature type="compositionally biased region" description="Low complexity" evidence="1">
    <location>
        <begin position="83"/>
        <end position="96"/>
    </location>
</feature>
<proteinExistence type="predicted"/>
<sequence>MSSPQFPTYGRGDDPDESPHEEHYAAPAPYGQGTYSHGAEHPGYAEPQQQQPQQPQPPQYAPPPQYAQPQQPPSPYAQPPAYRPGAPYGAPAQPQPHELPTYGRPQTAASRDPRAARVVLIAAIIAGVYGLLALSVQRVALREIAQAPGSPLNHPLRTDVIDTAGQLLLLVVGGAALGLWLRDLLARRKAARAIDPVELVGLGLIGVALIPLVIWAVMVLSTGLGAVDDAVDRLPTAYGWGGVGLLLLAGGFALGYRELRPEVANPVVQAAPDRPPWE</sequence>
<feature type="compositionally biased region" description="Basic and acidic residues" evidence="1">
    <location>
        <begin position="11"/>
        <end position="24"/>
    </location>
</feature>
<name>A0A561BPF8_9ACTN</name>
<protein>
    <submittedName>
        <fullName evidence="3">Uncharacterized protein</fullName>
    </submittedName>
</protein>
<evidence type="ECO:0000256" key="1">
    <source>
        <dbReference type="SAM" id="MobiDB-lite"/>
    </source>
</evidence>
<feature type="region of interest" description="Disordered" evidence="1">
    <location>
        <begin position="1"/>
        <end position="110"/>
    </location>
</feature>
<evidence type="ECO:0000313" key="4">
    <source>
        <dbReference type="Proteomes" id="UP000318380"/>
    </source>
</evidence>
<feature type="transmembrane region" description="Helical" evidence="2">
    <location>
        <begin position="237"/>
        <end position="256"/>
    </location>
</feature>
<evidence type="ECO:0000313" key="3">
    <source>
        <dbReference type="EMBL" id="TWD80759.1"/>
    </source>
</evidence>
<keyword evidence="4" id="KW-1185">Reference proteome</keyword>
<feature type="transmembrane region" description="Helical" evidence="2">
    <location>
        <begin position="118"/>
        <end position="140"/>
    </location>
</feature>
<dbReference type="EMBL" id="VIVK01000001">
    <property type="protein sequence ID" value="TWD80759.1"/>
    <property type="molecule type" value="Genomic_DNA"/>
</dbReference>
<feature type="transmembrane region" description="Helical" evidence="2">
    <location>
        <begin position="160"/>
        <end position="181"/>
    </location>
</feature>
<keyword evidence="2" id="KW-0472">Membrane</keyword>